<evidence type="ECO:0000256" key="3">
    <source>
        <dbReference type="ARBA" id="ARBA00022679"/>
    </source>
</evidence>
<keyword evidence="4" id="KW-0520">NAD</keyword>
<dbReference type="PANTHER" id="PTHR11085">
    <property type="entry name" value="NAD-DEPENDENT PROTEIN DEACYLASE SIRTUIN-5, MITOCHONDRIAL-RELATED"/>
    <property type="match status" value="1"/>
</dbReference>
<dbReference type="Gene3D" id="3.40.50.1220">
    <property type="entry name" value="TPP-binding domain"/>
    <property type="match status" value="2"/>
</dbReference>
<evidence type="ECO:0000313" key="9">
    <source>
        <dbReference type="Proteomes" id="UP001214603"/>
    </source>
</evidence>
<reference evidence="8" key="1">
    <citation type="submission" date="2023-03" db="EMBL/GenBank/DDBJ databases">
        <title>Mating type loci evolution in Malassezia.</title>
        <authorList>
            <person name="Coelho M.A."/>
        </authorList>
    </citation>
    <scope>NUCLEOTIDE SEQUENCE</scope>
    <source>
        <strain evidence="8">CBS 7876</strain>
    </source>
</reference>
<feature type="binding site" evidence="5">
    <location>
        <position position="247"/>
    </location>
    <ligand>
        <name>Zn(2+)</name>
        <dbReference type="ChEBI" id="CHEBI:29105"/>
    </ligand>
</feature>
<dbReference type="GO" id="GO:0046872">
    <property type="term" value="F:metal ion binding"/>
    <property type="evidence" value="ECO:0007669"/>
    <property type="project" value="UniProtKB-KW"/>
</dbReference>
<feature type="binding site" evidence="5">
    <location>
        <position position="321"/>
    </location>
    <ligand>
        <name>Zn(2+)</name>
        <dbReference type="ChEBI" id="CHEBI:29105"/>
    </ligand>
</feature>
<comment type="similarity">
    <text evidence="2">Belongs to the sirtuin family. Class I subfamily.</text>
</comment>
<evidence type="ECO:0000256" key="5">
    <source>
        <dbReference type="PROSITE-ProRule" id="PRU00236"/>
    </source>
</evidence>
<feature type="compositionally biased region" description="Basic and acidic residues" evidence="6">
    <location>
        <begin position="1"/>
        <end position="11"/>
    </location>
</feature>
<dbReference type="GO" id="GO:0006282">
    <property type="term" value="P:regulation of DNA repair"/>
    <property type="evidence" value="ECO:0007669"/>
    <property type="project" value="TreeGrafter"/>
</dbReference>
<dbReference type="GO" id="GO:0005634">
    <property type="term" value="C:nucleus"/>
    <property type="evidence" value="ECO:0007669"/>
    <property type="project" value="TreeGrafter"/>
</dbReference>
<feature type="region of interest" description="Disordered" evidence="6">
    <location>
        <begin position="327"/>
        <end position="374"/>
    </location>
</feature>
<dbReference type="InterPro" id="IPR003000">
    <property type="entry name" value="Sirtuin"/>
</dbReference>
<accession>A0AAF0DYX2</accession>
<keyword evidence="9" id="KW-1185">Reference proteome</keyword>
<dbReference type="Pfam" id="PF02146">
    <property type="entry name" value="SIR2"/>
    <property type="match status" value="1"/>
</dbReference>
<dbReference type="GO" id="GO:0017136">
    <property type="term" value="F:histone deacetylase activity, NAD-dependent"/>
    <property type="evidence" value="ECO:0007669"/>
    <property type="project" value="TreeGrafter"/>
</dbReference>
<dbReference type="GO" id="GO:0031934">
    <property type="term" value="C:mating-type region heterochromatin"/>
    <property type="evidence" value="ECO:0007669"/>
    <property type="project" value="TreeGrafter"/>
</dbReference>
<dbReference type="InterPro" id="IPR029035">
    <property type="entry name" value="DHS-like_NAD/FAD-binding_dom"/>
</dbReference>
<protein>
    <recommendedName>
        <fullName evidence="7">Deacetylase sirtuin-type domain-containing protein</fullName>
    </recommendedName>
</protein>
<gene>
    <name evidence="8" type="ORF">MOBT1_000227</name>
</gene>
<dbReference type="InterPro" id="IPR050134">
    <property type="entry name" value="NAD-dep_sirtuin_deacylases"/>
</dbReference>
<dbReference type="Gene3D" id="3.30.1600.10">
    <property type="entry name" value="SIR2/SIRT2 'Small Domain"/>
    <property type="match status" value="1"/>
</dbReference>
<feature type="region of interest" description="Disordered" evidence="6">
    <location>
        <begin position="519"/>
        <end position="557"/>
    </location>
</feature>
<feature type="compositionally biased region" description="Basic and acidic residues" evidence="6">
    <location>
        <begin position="342"/>
        <end position="354"/>
    </location>
</feature>
<feature type="region of interest" description="Disordered" evidence="6">
    <location>
        <begin position="196"/>
        <end position="219"/>
    </location>
</feature>
<keyword evidence="5" id="KW-0862">Zinc</keyword>
<feature type="region of interest" description="Disordered" evidence="6">
    <location>
        <begin position="399"/>
        <end position="420"/>
    </location>
</feature>
<evidence type="ECO:0000256" key="4">
    <source>
        <dbReference type="ARBA" id="ARBA00023027"/>
    </source>
</evidence>
<evidence type="ECO:0000256" key="2">
    <source>
        <dbReference type="ARBA" id="ARBA00006924"/>
    </source>
</evidence>
<dbReference type="InterPro" id="IPR026590">
    <property type="entry name" value="Ssirtuin_cat_dom"/>
</dbReference>
<feature type="active site" description="Proton acceptor" evidence="5">
    <location>
        <position position="239"/>
    </location>
</feature>
<keyword evidence="3" id="KW-0808">Transferase</keyword>
<dbReference type="SUPFAM" id="SSF52467">
    <property type="entry name" value="DHS-like NAD/FAD-binding domain"/>
    <property type="match status" value="2"/>
</dbReference>
<dbReference type="AlphaFoldDB" id="A0AAF0DYX2"/>
<dbReference type="GO" id="GO:1990414">
    <property type="term" value="P:replication-born double-strand break repair via sister chromatid exchange"/>
    <property type="evidence" value="ECO:0007669"/>
    <property type="project" value="TreeGrafter"/>
</dbReference>
<evidence type="ECO:0000259" key="7">
    <source>
        <dbReference type="PROSITE" id="PS50305"/>
    </source>
</evidence>
<dbReference type="InterPro" id="IPR026591">
    <property type="entry name" value="Sirtuin_cat_small_dom_sf"/>
</dbReference>
<proteinExistence type="inferred from homology"/>
<dbReference type="Proteomes" id="UP001214603">
    <property type="component" value="Chromosome 1"/>
</dbReference>
<dbReference type="GO" id="GO:0000122">
    <property type="term" value="P:negative regulation of transcription by RNA polymerase II"/>
    <property type="evidence" value="ECO:0007669"/>
    <property type="project" value="TreeGrafter"/>
</dbReference>
<feature type="region of interest" description="Disordered" evidence="6">
    <location>
        <begin position="1"/>
        <end position="48"/>
    </location>
</feature>
<evidence type="ECO:0000313" key="8">
    <source>
        <dbReference type="EMBL" id="WFD01559.1"/>
    </source>
</evidence>
<evidence type="ECO:0000256" key="6">
    <source>
        <dbReference type="SAM" id="MobiDB-lite"/>
    </source>
</evidence>
<dbReference type="EMBL" id="CP119934">
    <property type="protein sequence ID" value="WFD01559.1"/>
    <property type="molecule type" value="Genomic_DNA"/>
</dbReference>
<comment type="subcellular location">
    <subcellularLocation>
        <location evidence="1">Mitochondrion</location>
    </subcellularLocation>
</comment>
<dbReference type="PANTHER" id="PTHR11085:SF15">
    <property type="entry name" value="NAD-DEPENDENT HISTONE DEACETYLASE HST4"/>
    <property type="match status" value="1"/>
</dbReference>
<feature type="binding site" evidence="5">
    <location>
        <position position="250"/>
    </location>
    <ligand>
        <name>Zn(2+)</name>
        <dbReference type="ChEBI" id="CHEBI:29105"/>
    </ligand>
</feature>
<sequence length="557" mass="60033">MLVVRLGERSDAATPSGVARVKHESAAQPGDDGATARAGPSCAPPAPALPPYARLSDAQERDLGRVYLATRHARRIAVVCGAGISVSSPANIPDFRSATGLFTKLKERYPDAGLSSGKDLFDARLFSVRDVLTQSERATALFYTMMAELKDLADAAEPTHFHRLLKRLDEEGRLQRVYTQNIDALEAKAGLSFGFDEAAPEPSTSKRKRSAFGRSQSDSVLMQNGSRAKPLFPRAVPLHGSLFTLSCALCSHTLSLADDTPQATHAVEQMRAGQPVWCSQCEAADELRTTAGLRSRGVGRMKVDVVLYNGENDSAERVGACVERDILGLRDPNEPSVPETPGETRARQRRERSMAQRTQSLAAVPESAPKQEDVGDLSLGANEKAADAVLDAFFDEPAQPAEPAEPAEPPKPSRTRLKPLPPDLLIVAGTSLKVPGTKRIVREFAKACRARDATPTEPSSAPIRTIYLNYDFPPAAREWSGVFDVWIQGDVQQSALGLSHAPDAVRSWAVHAASLEVPSRARAPRAAPRGAARSKATQAPLRLVSQKWSTAPRAGKR</sequence>
<dbReference type="PROSITE" id="PS50305">
    <property type="entry name" value="SIRTUIN"/>
    <property type="match status" value="1"/>
</dbReference>
<dbReference type="GO" id="GO:0031508">
    <property type="term" value="P:pericentric heterochromatin formation"/>
    <property type="evidence" value="ECO:0007669"/>
    <property type="project" value="TreeGrafter"/>
</dbReference>
<feature type="domain" description="Deacetylase sirtuin-type" evidence="7">
    <location>
        <begin position="53"/>
        <end position="499"/>
    </location>
</feature>
<keyword evidence="5" id="KW-0479">Metal-binding</keyword>
<dbReference type="GO" id="GO:0070403">
    <property type="term" value="F:NAD+ binding"/>
    <property type="evidence" value="ECO:0007669"/>
    <property type="project" value="InterPro"/>
</dbReference>
<dbReference type="GO" id="GO:0005739">
    <property type="term" value="C:mitochondrion"/>
    <property type="evidence" value="ECO:0007669"/>
    <property type="project" value="UniProtKB-SubCell"/>
</dbReference>
<name>A0AAF0DYX2_9BASI</name>
<feature type="compositionally biased region" description="Low complexity" evidence="6">
    <location>
        <begin position="520"/>
        <end position="533"/>
    </location>
</feature>
<evidence type="ECO:0000256" key="1">
    <source>
        <dbReference type="ARBA" id="ARBA00004173"/>
    </source>
</evidence>
<feature type="binding site" evidence="5">
    <location>
        <position position="281"/>
    </location>
    <ligand>
        <name>Zn(2+)</name>
        <dbReference type="ChEBI" id="CHEBI:29105"/>
    </ligand>
</feature>
<organism evidence="8 9">
    <name type="scientific">Malassezia obtusa</name>
    <dbReference type="NCBI Taxonomy" id="76774"/>
    <lineage>
        <taxon>Eukaryota</taxon>
        <taxon>Fungi</taxon>
        <taxon>Dikarya</taxon>
        <taxon>Basidiomycota</taxon>
        <taxon>Ustilaginomycotina</taxon>
        <taxon>Malasseziomycetes</taxon>
        <taxon>Malasseziales</taxon>
        <taxon>Malasseziaceae</taxon>
        <taxon>Malassezia</taxon>
    </lineage>
</organism>